<comment type="similarity">
    <text evidence="3">In the N-terminal section; belongs to the NADH:flavin oxidoreductase/NADH oxidase family.</text>
</comment>
<comment type="caution">
    <text evidence="12">The sequence shown here is derived from an EMBL/GenBank/DDBJ whole genome shotgun (WGS) entry which is preliminary data.</text>
</comment>
<evidence type="ECO:0000313" key="13">
    <source>
        <dbReference type="Proteomes" id="UP000190973"/>
    </source>
</evidence>
<dbReference type="CDD" id="cd02803">
    <property type="entry name" value="OYE_like_FMN_family"/>
    <property type="match status" value="1"/>
</dbReference>
<dbReference type="GO" id="GO:0046872">
    <property type="term" value="F:metal ion binding"/>
    <property type="evidence" value="ECO:0007669"/>
    <property type="project" value="UniProtKB-KW"/>
</dbReference>
<keyword evidence="5" id="KW-0288">FMN</keyword>
<dbReference type="SUPFAM" id="SSF51905">
    <property type="entry name" value="FAD/NAD(P)-binding domain"/>
    <property type="match status" value="1"/>
</dbReference>
<protein>
    <submittedName>
        <fullName evidence="12">NADH oxidase</fullName>
        <ecNumber evidence="12">1.-.-.-</ecNumber>
    </submittedName>
</protein>
<evidence type="ECO:0000313" key="12">
    <source>
        <dbReference type="EMBL" id="OOM55607.1"/>
    </source>
</evidence>
<dbReference type="Pfam" id="PF07992">
    <property type="entry name" value="Pyr_redox_2"/>
    <property type="match status" value="1"/>
</dbReference>
<dbReference type="Gene3D" id="3.40.50.720">
    <property type="entry name" value="NAD(P)-binding Rossmann-like Domain"/>
    <property type="match status" value="1"/>
</dbReference>
<evidence type="ECO:0000256" key="1">
    <source>
        <dbReference type="ARBA" id="ARBA00001917"/>
    </source>
</evidence>
<comment type="cofactor">
    <cofactor evidence="2">
        <name>[4Fe-4S] cluster</name>
        <dbReference type="ChEBI" id="CHEBI:49883"/>
    </cofactor>
</comment>
<evidence type="ECO:0000256" key="3">
    <source>
        <dbReference type="ARBA" id="ARBA00011048"/>
    </source>
</evidence>
<accession>A0A1S8RQV0</accession>
<keyword evidence="4" id="KW-0285">Flavoprotein</keyword>
<evidence type="ECO:0000256" key="9">
    <source>
        <dbReference type="ARBA" id="ARBA00023014"/>
    </source>
</evidence>
<dbReference type="AlphaFoldDB" id="A0A1S8RQV0"/>
<organism evidence="12 13">
    <name type="scientific">Clostridium beijerinckii</name>
    <name type="common">Clostridium MP</name>
    <dbReference type="NCBI Taxonomy" id="1520"/>
    <lineage>
        <taxon>Bacteria</taxon>
        <taxon>Bacillati</taxon>
        <taxon>Bacillota</taxon>
        <taxon>Clostridia</taxon>
        <taxon>Eubacteriales</taxon>
        <taxon>Clostridiaceae</taxon>
        <taxon>Clostridium</taxon>
    </lineage>
</organism>
<dbReference type="RefSeq" id="WP_077840690.1">
    <property type="nucleotide sequence ID" value="NZ_JABTAE010000001.1"/>
</dbReference>
<dbReference type="Pfam" id="PF00724">
    <property type="entry name" value="Oxidored_FMN"/>
    <property type="match status" value="1"/>
</dbReference>
<evidence type="ECO:0000259" key="10">
    <source>
        <dbReference type="Pfam" id="PF00724"/>
    </source>
</evidence>
<keyword evidence="7 12" id="KW-0560">Oxidoreductase</keyword>
<keyword evidence="8" id="KW-0408">Iron</keyword>
<dbReference type="InterPro" id="IPR013785">
    <property type="entry name" value="Aldolase_TIM"/>
</dbReference>
<dbReference type="EC" id="1.-.-.-" evidence="12"/>
<reference evidence="12 13" key="1">
    <citation type="submission" date="2016-05" db="EMBL/GenBank/DDBJ databases">
        <title>Microbial solvent formation.</title>
        <authorList>
            <person name="Poehlein A."/>
            <person name="Montoya Solano J.D."/>
            <person name="Flitsch S."/>
            <person name="Krabben P."/>
            <person name="Duerre P."/>
            <person name="Daniel R."/>
        </authorList>
    </citation>
    <scope>NUCLEOTIDE SEQUENCE [LARGE SCALE GENOMIC DNA]</scope>
    <source>
        <strain evidence="12 13">DSM 53</strain>
    </source>
</reference>
<proteinExistence type="inferred from homology"/>
<dbReference type="InterPro" id="IPR001155">
    <property type="entry name" value="OxRdtase_FMN_N"/>
</dbReference>
<evidence type="ECO:0000256" key="6">
    <source>
        <dbReference type="ARBA" id="ARBA00022723"/>
    </source>
</evidence>
<dbReference type="PANTHER" id="PTHR42917">
    <property type="entry name" value="2,4-DIENOYL-COA REDUCTASE"/>
    <property type="match status" value="1"/>
</dbReference>
<keyword evidence="6" id="KW-0479">Metal-binding</keyword>
<comment type="cofactor">
    <cofactor evidence="1">
        <name>FMN</name>
        <dbReference type="ChEBI" id="CHEBI:58210"/>
    </cofactor>
</comment>
<dbReference type="PRINTS" id="PR00469">
    <property type="entry name" value="PNDRDTASEII"/>
</dbReference>
<feature type="domain" description="NADH:flavin oxidoreductase/NADH oxidase N-terminal" evidence="10">
    <location>
        <begin position="7"/>
        <end position="337"/>
    </location>
</feature>
<evidence type="ECO:0000259" key="11">
    <source>
        <dbReference type="Pfam" id="PF07992"/>
    </source>
</evidence>
<evidence type="ECO:0000256" key="5">
    <source>
        <dbReference type="ARBA" id="ARBA00022643"/>
    </source>
</evidence>
<evidence type="ECO:0000256" key="8">
    <source>
        <dbReference type="ARBA" id="ARBA00023004"/>
    </source>
</evidence>
<dbReference type="GO" id="GO:0016491">
    <property type="term" value="F:oxidoreductase activity"/>
    <property type="evidence" value="ECO:0007669"/>
    <property type="project" value="UniProtKB-KW"/>
</dbReference>
<dbReference type="InterPro" id="IPR051793">
    <property type="entry name" value="NADH:flavin_oxidoreductase"/>
</dbReference>
<dbReference type="EMBL" id="LZZI01000139">
    <property type="protein sequence ID" value="OOM55607.1"/>
    <property type="molecule type" value="Genomic_DNA"/>
</dbReference>
<evidence type="ECO:0000256" key="2">
    <source>
        <dbReference type="ARBA" id="ARBA00001966"/>
    </source>
</evidence>
<dbReference type="Gene3D" id="3.50.50.60">
    <property type="entry name" value="FAD/NAD(P)-binding domain"/>
    <property type="match status" value="1"/>
</dbReference>
<feature type="domain" description="FAD/NAD(P)-binding" evidence="11">
    <location>
        <begin position="386"/>
        <end position="619"/>
    </location>
</feature>
<dbReference type="Proteomes" id="UP000190973">
    <property type="component" value="Unassembled WGS sequence"/>
</dbReference>
<name>A0A1S8RQV0_CLOBE</name>
<dbReference type="SUPFAM" id="SSF51395">
    <property type="entry name" value="FMN-linked oxidoreductases"/>
    <property type="match status" value="1"/>
</dbReference>
<dbReference type="Gene3D" id="3.20.20.70">
    <property type="entry name" value="Aldolase class I"/>
    <property type="match status" value="1"/>
</dbReference>
<dbReference type="GO" id="GO:0010181">
    <property type="term" value="F:FMN binding"/>
    <property type="evidence" value="ECO:0007669"/>
    <property type="project" value="InterPro"/>
</dbReference>
<evidence type="ECO:0000256" key="4">
    <source>
        <dbReference type="ARBA" id="ARBA00022630"/>
    </source>
</evidence>
<dbReference type="PANTHER" id="PTHR42917:SF2">
    <property type="entry name" value="2,4-DIENOYL-COA REDUCTASE [(2E)-ENOYL-COA-PRODUCING]"/>
    <property type="match status" value="1"/>
</dbReference>
<dbReference type="GO" id="GO:0051536">
    <property type="term" value="F:iron-sulfur cluster binding"/>
    <property type="evidence" value="ECO:0007669"/>
    <property type="project" value="UniProtKB-KW"/>
</dbReference>
<dbReference type="InterPro" id="IPR023753">
    <property type="entry name" value="FAD/NAD-binding_dom"/>
</dbReference>
<sequence length="648" mass="72041">MENYKHVFQPLNIGKMTIKNRMQYTPLVACVSTADGEVNQEMIDWIGYQARTGVGYITIGDTQIDLERARCFYGELNVTHDKYMTGLSLLTEEAHRYGCKLSIELSHAGRGAVASMNTKPAFAPSYLPEKNCQPDIKVMDRKDMDWVRNRWVECAVRCKNAGFDMVMIHSAHNNLLGQFLSPVSNVRTDEYGGSFENRMKYPLEVIKAIRDAVGPDYPLEIRMSANEMTPGGLEFEETLIYAQEVQKYVNCIDVSRGNVFNETGVMWLCPSYLQPHMINVEYSRRIKEVVSIPVSVVGNIYTIEEAEQILAEGKADIVGMCRSFMAGPNMIENAVRGQEYKTRPCIRCMDGCGAIYHGMPLRCSVNPKIGREHRYRNIPKAEVKKNVYVIGSGPAGMQAALTLTERGHNVTIIEKGNKLGGLLHDASVLPFKQELRNYKNWIVRQTEESGANIRLNTEATKEMIIKEKPDAVIVATGATFFKPNIQGINNDNVKDVCDVDNGQAQVGQKVVVCGGGLTGVESALALARQGKDVTVVDMIPEEDFCKSMFYIIRYSVLDEVKKAGVKFVGNSKIKEFNDKGVLIEDKEGNISTLEADTSVIALGLKADNSLYKEIAAEMPLDTFIAGDCDTPKNIMNATFSAFNIAVEI</sequence>
<keyword evidence="9" id="KW-0411">Iron-sulfur</keyword>
<dbReference type="InterPro" id="IPR036188">
    <property type="entry name" value="FAD/NAD-bd_sf"/>
</dbReference>
<evidence type="ECO:0000256" key="7">
    <source>
        <dbReference type="ARBA" id="ARBA00023002"/>
    </source>
</evidence>
<gene>
    <name evidence="12" type="ORF">CLBCK_44890</name>
</gene>
<dbReference type="PRINTS" id="PR00368">
    <property type="entry name" value="FADPNR"/>
</dbReference>